<organism evidence="3 4">
    <name type="scientific">Sphaerulina musiva (strain SO2202)</name>
    <name type="common">Poplar stem canker fungus</name>
    <name type="synonym">Septoria musiva</name>
    <dbReference type="NCBI Taxonomy" id="692275"/>
    <lineage>
        <taxon>Eukaryota</taxon>
        <taxon>Fungi</taxon>
        <taxon>Dikarya</taxon>
        <taxon>Ascomycota</taxon>
        <taxon>Pezizomycotina</taxon>
        <taxon>Dothideomycetes</taxon>
        <taxon>Dothideomycetidae</taxon>
        <taxon>Mycosphaerellales</taxon>
        <taxon>Mycosphaerellaceae</taxon>
        <taxon>Sphaerulina</taxon>
    </lineage>
</organism>
<protein>
    <submittedName>
        <fullName evidence="3">ABC-type amino acid transporter</fullName>
    </submittedName>
</protein>
<dbReference type="eggNOG" id="ENOG502SAZK">
    <property type="taxonomic scope" value="Eukaryota"/>
</dbReference>
<dbReference type="OMA" id="KAYMLPR"/>
<proteinExistence type="predicted"/>
<name>N1QEH9_SPHMS</name>
<dbReference type="Gene3D" id="3.40.190.10">
    <property type="entry name" value="Periplasmic binding protein-like II"/>
    <property type="match status" value="2"/>
</dbReference>
<dbReference type="PANTHER" id="PTHR35936">
    <property type="entry name" value="MEMBRANE-BOUND LYTIC MUREIN TRANSGLYCOSYLASE F"/>
    <property type="match status" value="1"/>
</dbReference>
<feature type="domain" description="Solute-binding protein family 3/N-terminal" evidence="2">
    <location>
        <begin position="17"/>
        <end position="266"/>
    </location>
</feature>
<evidence type="ECO:0000313" key="3">
    <source>
        <dbReference type="EMBL" id="EMF10790.1"/>
    </source>
</evidence>
<dbReference type="AlphaFoldDB" id="N1QEH9"/>
<accession>N1QEH9</accession>
<dbReference type="Pfam" id="PF00497">
    <property type="entry name" value="SBP_bac_3"/>
    <property type="match status" value="1"/>
</dbReference>
<keyword evidence="1" id="KW-0732">Signal</keyword>
<dbReference type="EMBL" id="KB456267">
    <property type="protein sequence ID" value="EMF10790.1"/>
    <property type="molecule type" value="Genomic_DNA"/>
</dbReference>
<evidence type="ECO:0000259" key="2">
    <source>
        <dbReference type="SMART" id="SM00062"/>
    </source>
</evidence>
<gene>
    <name evidence="3" type="ORF">SEPMUDRAFT_165398</name>
</gene>
<sequence>MHGKKQSILDTIQARGHLRVGTTGDYKPFSYKLTNTTTALLPPLNNTNNNNGTSTFNTTYIGADIDMAQALSNALRLPSPPVFIPSIWSNLTSDILAHKFDIAMGGISITLARAATGAFFSTPVLRVGKTDCIRCSDTTRFPDLASLDASNVKIATNPGGTNEAFDRAEFQLAEIVLVEDNNAVYQAVVEGRADAMVSDRIEVELQVNLHNGSLCMVNEVPWTFEEVGYLLPRGDAVWKHFVDVWVRYQVESGMWNETLGRWMEYRWPVV</sequence>
<dbReference type="HOGENOM" id="CLU_019602_9_1_1"/>
<evidence type="ECO:0000313" key="4">
    <source>
        <dbReference type="Proteomes" id="UP000016931"/>
    </source>
</evidence>
<dbReference type="PANTHER" id="PTHR35936:SF19">
    <property type="entry name" value="AMINO-ACID-BINDING PROTEIN YXEM-RELATED"/>
    <property type="match status" value="1"/>
</dbReference>
<dbReference type="STRING" id="692275.N1QEH9"/>
<evidence type="ECO:0000256" key="1">
    <source>
        <dbReference type="ARBA" id="ARBA00022729"/>
    </source>
</evidence>
<reference evidence="3 4" key="1">
    <citation type="journal article" date="2012" name="PLoS Pathog.">
        <title>Diverse lifestyles and strategies of plant pathogenesis encoded in the genomes of eighteen Dothideomycetes fungi.</title>
        <authorList>
            <person name="Ohm R.A."/>
            <person name="Feau N."/>
            <person name="Henrissat B."/>
            <person name="Schoch C.L."/>
            <person name="Horwitz B.A."/>
            <person name="Barry K.W."/>
            <person name="Condon B.J."/>
            <person name="Copeland A.C."/>
            <person name="Dhillon B."/>
            <person name="Glaser F."/>
            <person name="Hesse C.N."/>
            <person name="Kosti I."/>
            <person name="LaButti K."/>
            <person name="Lindquist E.A."/>
            <person name="Lucas S."/>
            <person name="Salamov A.A."/>
            <person name="Bradshaw R.E."/>
            <person name="Ciuffetti L."/>
            <person name="Hamelin R.C."/>
            <person name="Kema G.H.J."/>
            <person name="Lawrence C."/>
            <person name="Scott J.A."/>
            <person name="Spatafora J.W."/>
            <person name="Turgeon B.G."/>
            <person name="de Wit P.J.G.M."/>
            <person name="Zhong S."/>
            <person name="Goodwin S.B."/>
            <person name="Grigoriev I.V."/>
        </authorList>
    </citation>
    <scope>NUCLEOTIDE SEQUENCE [LARGE SCALE GENOMIC DNA]</scope>
    <source>
        <strain evidence="3 4">SO2202</strain>
    </source>
</reference>
<dbReference type="RefSeq" id="XP_016758911.1">
    <property type="nucleotide sequence ID" value="XM_016908168.1"/>
</dbReference>
<keyword evidence="4" id="KW-1185">Reference proteome</keyword>
<dbReference type="SMART" id="SM00062">
    <property type="entry name" value="PBPb"/>
    <property type="match status" value="1"/>
</dbReference>
<dbReference type="SUPFAM" id="SSF53850">
    <property type="entry name" value="Periplasmic binding protein-like II"/>
    <property type="match status" value="1"/>
</dbReference>
<dbReference type="InterPro" id="IPR001638">
    <property type="entry name" value="Solute-binding_3/MltF_N"/>
</dbReference>
<dbReference type="GeneID" id="27905305"/>
<dbReference type="Proteomes" id="UP000016931">
    <property type="component" value="Unassembled WGS sequence"/>
</dbReference>
<dbReference type="OrthoDB" id="406464at2759"/>